<evidence type="ECO:0000313" key="4">
    <source>
        <dbReference type="EMBL" id="MDC0666855.1"/>
    </source>
</evidence>
<keyword evidence="1" id="KW-0732">Signal</keyword>
<gene>
    <name evidence="4" type="ORF">POL58_03870</name>
</gene>
<dbReference type="EMBL" id="JAQNDN010000001">
    <property type="protein sequence ID" value="MDC0666855.1"/>
    <property type="molecule type" value="Genomic_DNA"/>
</dbReference>
<evidence type="ECO:0000313" key="5">
    <source>
        <dbReference type="Proteomes" id="UP001217838"/>
    </source>
</evidence>
<evidence type="ECO:0000256" key="2">
    <source>
        <dbReference type="ARBA" id="ARBA00022737"/>
    </source>
</evidence>
<dbReference type="InterPro" id="IPR015943">
    <property type="entry name" value="WD40/YVTN_repeat-like_dom_sf"/>
</dbReference>
<reference evidence="4 5" key="1">
    <citation type="submission" date="2022-11" db="EMBL/GenBank/DDBJ databases">
        <title>Minimal conservation of predation-associated metabolite biosynthetic gene clusters underscores biosynthetic potential of Myxococcota including descriptions for ten novel species: Archangium lansinium sp. nov., Myxococcus landrumus sp. nov., Nannocystis bai.</title>
        <authorList>
            <person name="Ahearne A."/>
            <person name="Stevens C."/>
            <person name="Dowd S."/>
        </authorList>
    </citation>
    <scope>NUCLEOTIDE SEQUENCE [LARGE SCALE GENOMIC DNA]</scope>
    <source>
        <strain evidence="4 5">NCELM</strain>
    </source>
</reference>
<dbReference type="RefSeq" id="WP_271994584.1">
    <property type="nucleotide sequence ID" value="NZ_JAQNDN010000001.1"/>
</dbReference>
<dbReference type="PANTHER" id="PTHR42754:SF1">
    <property type="entry name" value="LIPOPROTEIN"/>
    <property type="match status" value="1"/>
</dbReference>
<name>A0ABT5AYD2_9BACT</name>
<proteinExistence type="predicted"/>
<evidence type="ECO:0000256" key="1">
    <source>
        <dbReference type="ARBA" id="ARBA00022729"/>
    </source>
</evidence>
<dbReference type="PANTHER" id="PTHR42754">
    <property type="entry name" value="ENDOGLUCANASE"/>
    <property type="match status" value="1"/>
</dbReference>
<organism evidence="4 5">
    <name type="scientific">Nannocystis radixulma</name>
    <dbReference type="NCBI Taxonomy" id="2995305"/>
    <lineage>
        <taxon>Bacteria</taxon>
        <taxon>Pseudomonadati</taxon>
        <taxon>Myxococcota</taxon>
        <taxon>Polyangia</taxon>
        <taxon>Nannocystales</taxon>
        <taxon>Nannocystaceae</taxon>
        <taxon>Nannocystis</taxon>
    </lineage>
</organism>
<dbReference type="Gene3D" id="2.130.10.10">
    <property type="entry name" value="YVTN repeat-like/Quinoprotein amine dehydrogenase"/>
    <property type="match status" value="1"/>
</dbReference>
<comment type="caution">
    <text evidence="4">The sequence shown here is derived from an EMBL/GenBank/DDBJ whole genome shotgun (WGS) entry which is preliminary data.</text>
</comment>
<accession>A0ABT5AYD2</accession>
<keyword evidence="3" id="KW-1015">Disulfide bond</keyword>
<keyword evidence="2" id="KW-0677">Repeat</keyword>
<evidence type="ECO:0000256" key="3">
    <source>
        <dbReference type="ARBA" id="ARBA00023157"/>
    </source>
</evidence>
<dbReference type="Proteomes" id="UP001217838">
    <property type="component" value="Unassembled WGS sequence"/>
</dbReference>
<protein>
    <submittedName>
        <fullName evidence="4">PQQ-binding-like beta-propeller repeat protein</fullName>
    </submittedName>
</protein>
<dbReference type="InterPro" id="IPR011936">
    <property type="entry name" value="Myxo_disulph_rpt"/>
</dbReference>
<sequence>MTETSSGGESSTGPVVDKCGDGALDRGEQCDDGNVLLGDGCLPGCILGDGTPLPPIDLPEEDGLFHCLTTIDAAVLGGASDVVVLGGKTWSSPAEALVQAFSLPVGQAVSGPFVHDAVFDRYVDQVATAEDGDIVVAGHTYFDAEQTSGHLWLARLSPAGELVWLREHEAILTHPEDLALMPAGDIVLASRIAGWGPAFRPSFIHRFDPDGELVWEHAGPAGPEWQAGYKGVAIDTDETIYAVGAGQHMGDPKWLLLVEAFTADGTQLWQTEAASPVNLRVAPSGIVVTDEGMLLVAGAESDSNGLFTDDPGLAAFDTTGAPLWWKTWSAPMFWNTSGGHIAALPGGGALVAWGHSQEDMNRTRVARYDAEGETLWELESDSATHPLDAVLGPDEALGPDTVFYVLEGRSVRPYRP</sequence>
<keyword evidence="5" id="KW-1185">Reference proteome</keyword>
<dbReference type="SUPFAM" id="SSF101898">
    <property type="entry name" value="NHL repeat"/>
    <property type="match status" value="1"/>
</dbReference>
<dbReference type="NCBIfam" id="TIGR02232">
    <property type="entry name" value="myxo_disulf_rpt"/>
    <property type="match status" value="1"/>
</dbReference>